<accession>A0ACB8SHS7</accession>
<reference evidence="1" key="1">
    <citation type="submission" date="2021-03" db="EMBL/GenBank/DDBJ databases">
        <authorList>
            <consortium name="DOE Joint Genome Institute"/>
            <person name="Ahrendt S."/>
            <person name="Looney B.P."/>
            <person name="Miyauchi S."/>
            <person name="Morin E."/>
            <person name="Drula E."/>
            <person name="Courty P.E."/>
            <person name="Chicoki N."/>
            <person name="Fauchery L."/>
            <person name="Kohler A."/>
            <person name="Kuo A."/>
            <person name="Labutti K."/>
            <person name="Pangilinan J."/>
            <person name="Lipzen A."/>
            <person name="Riley R."/>
            <person name="Andreopoulos W."/>
            <person name="He G."/>
            <person name="Johnson J."/>
            <person name="Barry K.W."/>
            <person name="Grigoriev I.V."/>
            <person name="Nagy L."/>
            <person name="Hibbett D."/>
            <person name="Henrissat B."/>
            <person name="Matheny P.B."/>
            <person name="Labbe J."/>
            <person name="Martin F."/>
        </authorList>
    </citation>
    <scope>NUCLEOTIDE SEQUENCE</scope>
    <source>
        <strain evidence="1">HHB10654</strain>
    </source>
</reference>
<organism evidence="1 2">
    <name type="scientific">Artomyces pyxidatus</name>
    <dbReference type="NCBI Taxonomy" id="48021"/>
    <lineage>
        <taxon>Eukaryota</taxon>
        <taxon>Fungi</taxon>
        <taxon>Dikarya</taxon>
        <taxon>Basidiomycota</taxon>
        <taxon>Agaricomycotina</taxon>
        <taxon>Agaricomycetes</taxon>
        <taxon>Russulales</taxon>
        <taxon>Auriscalpiaceae</taxon>
        <taxon>Artomyces</taxon>
    </lineage>
</organism>
<proteinExistence type="predicted"/>
<keyword evidence="2" id="KW-1185">Reference proteome</keyword>
<name>A0ACB8SHS7_9AGAM</name>
<comment type="caution">
    <text evidence="1">The sequence shown here is derived from an EMBL/GenBank/DDBJ whole genome shotgun (WGS) entry which is preliminary data.</text>
</comment>
<dbReference type="Proteomes" id="UP000814140">
    <property type="component" value="Unassembled WGS sequence"/>
</dbReference>
<evidence type="ECO:0000313" key="1">
    <source>
        <dbReference type="EMBL" id="KAI0055336.1"/>
    </source>
</evidence>
<dbReference type="EMBL" id="MU277296">
    <property type="protein sequence ID" value="KAI0055336.1"/>
    <property type="molecule type" value="Genomic_DNA"/>
</dbReference>
<gene>
    <name evidence="1" type="ORF">BV25DRAFT_1921890</name>
</gene>
<reference evidence="1" key="2">
    <citation type="journal article" date="2022" name="New Phytol.">
        <title>Evolutionary transition to the ectomycorrhizal habit in the genomes of a hyperdiverse lineage of mushroom-forming fungi.</title>
        <authorList>
            <person name="Looney B."/>
            <person name="Miyauchi S."/>
            <person name="Morin E."/>
            <person name="Drula E."/>
            <person name="Courty P.E."/>
            <person name="Kohler A."/>
            <person name="Kuo A."/>
            <person name="LaButti K."/>
            <person name="Pangilinan J."/>
            <person name="Lipzen A."/>
            <person name="Riley R."/>
            <person name="Andreopoulos W."/>
            <person name="He G."/>
            <person name="Johnson J."/>
            <person name="Nolan M."/>
            <person name="Tritt A."/>
            <person name="Barry K.W."/>
            <person name="Grigoriev I.V."/>
            <person name="Nagy L.G."/>
            <person name="Hibbett D."/>
            <person name="Henrissat B."/>
            <person name="Matheny P.B."/>
            <person name="Labbe J."/>
            <person name="Martin F.M."/>
        </authorList>
    </citation>
    <scope>NUCLEOTIDE SEQUENCE</scope>
    <source>
        <strain evidence="1">HHB10654</strain>
    </source>
</reference>
<protein>
    <submittedName>
        <fullName evidence="1">Uncharacterized protein</fullName>
    </submittedName>
</protein>
<sequence>MSDEEDAASSSTTIHTRHVNLSVRPTGGRRKKRVHQSTVHYREAAPLPPDEPVPAYEDPLADVYAGDVEDFHPADERPVEIPQLRHRRRRRKRGTGNALRDWIPFRDTFLDELIR</sequence>
<evidence type="ECO:0000313" key="2">
    <source>
        <dbReference type="Proteomes" id="UP000814140"/>
    </source>
</evidence>